<accession>A0ABP1PJM2</accession>
<reference evidence="1 2" key="1">
    <citation type="submission" date="2024-08" db="EMBL/GenBank/DDBJ databases">
        <authorList>
            <person name="Cucini C."/>
            <person name="Frati F."/>
        </authorList>
    </citation>
    <scope>NUCLEOTIDE SEQUENCE [LARGE SCALE GENOMIC DNA]</scope>
</reference>
<gene>
    <name evidence="1" type="ORF">ODALV1_LOCUS753</name>
</gene>
<dbReference type="Proteomes" id="UP001642540">
    <property type="component" value="Unassembled WGS sequence"/>
</dbReference>
<evidence type="ECO:0000313" key="2">
    <source>
        <dbReference type="Proteomes" id="UP001642540"/>
    </source>
</evidence>
<name>A0ABP1PJM2_9HEXA</name>
<proteinExistence type="predicted"/>
<organism evidence="1 2">
    <name type="scientific">Orchesella dallaii</name>
    <dbReference type="NCBI Taxonomy" id="48710"/>
    <lineage>
        <taxon>Eukaryota</taxon>
        <taxon>Metazoa</taxon>
        <taxon>Ecdysozoa</taxon>
        <taxon>Arthropoda</taxon>
        <taxon>Hexapoda</taxon>
        <taxon>Collembola</taxon>
        <taxon>Entomobryomorpha</taxon>
        <taxon>Entomobryoidea</taxon>
        <taxon>Orchesellidae</taxon>
        <taxon>Orchesellinae</taxon>
        <taxon>Orchesella</taxon>
    </lineage>
</organism>
<protein>
    <submittedName>
        <fullName evidence="1">Uncharacterized protein</fullName>
    </submittedName>
</protein>
<dbReference type="EMBL" id="CAXLJM020000004">
    <property type="protein sequence ID" value="CAL8069404.1"/>
    <property type="molecule type" value="Genomic_DNA"/>
</dbReference>
<comment type="caution">
    <text evidence="1">The sequence shown here is derived from an EMBL/GenBank/DDBJ whole genome shotgun (WGS) entry which is preliminary data.</text>
</comment>
<sequence length="139" mass="16482">MSYIMKHGIVLDGIQYTQKNSMHGCHPSDGYSLVDRGESEHRYRHENSFGIQRMSRFFLSSSSSFVPSFSLSLFTRILSLSSWMRIEKMLQNAPVLKPHIQFDNGKFFLEHYGRDGKRERERLSFTHIQREREMQFSLR</sequence>
<keyword evidence="2" id="KW-1185">Reference proteome</keyword>
<evidence type="ECO:0000313" key="1">
    <source>
        <dbReference type="EMBL" id="CAL8069404.1"/>
    </source>
</evidence>